<keyword evidence="3" id="KW-1185">Reference proteome</keyword>
<dbReference type="Proteomes" id="UP001497623">
    <property type="component" value="Unassembled WGS sequence"/>
</dbReference>
<protein>
    <submittedName>
        <fullName evidence="2">Uncharacterized protein</fullName>
    </submittedName>
</protein>
<evidence type="ECO:0000256" key="1">
    <source>
        <dbReference type="SAM" id="MobiDB-lite"/>
    </source>
</evidence>
<reference evidence="2 3" key="1">
    <citation type="submission" date="2024-05" db="EMBL/GenBank/DDBJ databases">
        <authorList>
            <person name="Wallberg A."/>
        </authorList>
    </citation>
    <scope>NUCLEOTIDE SEQUENCE [LARGE SCALE GENOMIC DNA]</scope>
</reference>
<evidence type="ECO:0000313" key="3">
    <source>
        <dbReference type="Proteomes" id="UP001497623"/>
    </source>
</evidence>
<evidence type="ECO:0000313" key="2">
    <source>
        <dbReference type="EMBL" id="CAL4102519.1"/>
    </source>
</evidence>
<dbReference type="EMBL" id="CAXKWB010011854">
    <property type="protein sequence ID" value="CAL4102519.1"/>
    <property type="molecule type" value="Genomic_DNA"/>
</dbReference>
<sequence>MLSPMEVAPVTRISKYMELFLCEKEINHGRPVRSRGQDPSPWDPWACYGLRRIRNWCSQLQKCAPSGQRTLAPSTALGPKRHLCRQAGWVAVSSPKVPGESSFPRPPRFVRHPPSPMEAVTQGRGG</sequence>
<proteinExistence type="predicted"/>
<name>A0AAV2QZG4_MEGNR</name>
<feature type="region of interest" description="Disordered" evidence="1">
    <location>
        <begin position="94"/>
        <end position="126"/>
    </location>
</feature>
<organism evidence="2 3">
    <name type="scientific">Meganyctiphanes norvegica</name>
    <name type="common">Northern krill</name>
    <name type="synonym">Thysanopoda norvegica</name>
    <dbReference type="NCBI Taxonomy" id="48144"/>
    <lineage>
        <taxon>Eukaryota</taxon>
        <taxon>Metazoa</taxon>
        <taxon>Ecdysozoa</taxon>
        <taxon>Arthropoda</taxon>
        <taxon>Crustacea</taxon>
        <taxon>Multicrustacea</taxon>
        <taxon>Malacostraca</taxon>
        <taxon>Eumalacostraca</taxon>
        <taxon>Eucarida</taxon>
        <taxon>Euphausiacea</taxon>
        <taxon>Euphausiidae</taxon>
        <taxon>Meganyctiphanes</taxon>
    </lineage>
</organism>
<accession>A0AAV2QZG4</accession>
<gene>
    <name evidence="2" type="ORF">MNOR_LOCUS17335</name>
</gene>
<comment type="caution">
    <text evidence="2">The sequence shown here is derived from an EMBL/GenBank/DDBJ whole genome shotgun (WGS) entry which is preliminary data.</text>
</comment>
<dbReference type="AlphaFoldDB" id="A0AAV2QZG4"/>